<dbReference type="EMBL" id="BAAAQM010000017">
    <property type="protein sequence ID" value="GAA1971262.1"/>
    <property type="molecule type" value="Genomic_DNA"/>
</dbReference>
<dbReference type="Gene3D" id="2.40.30.10">
    <property type="entry name" value="Translation factors"/>
    <property type="match status" value="1"/>
</dbReference>
<proteinExistence type="predicted"/>
<gene>
    <name evidence="2" type="ORF">GCM10009838_33160</name>
</gene>
<protein>
    <submittedName>
        <fullName evidence="2">FAD/NAD(P)-binding protein</fullName>
    </submittedName>
</protein>
<evidence type="ECO:0000259" key="1">
    <source>
        <dbReference type="PROSITE" id="PS51384"/>
    </source>
</evidence>
<dbReference type="SUPFAM" id="SSF52343">
    <property type="entry name" value="Ferredoxin reductase-like, C-terminal NADP-linked domain"/>
    <property type="match status" value="1"/>
</dbReference>
<dbReference type="InterPro" id="IPR039261">
    <property type="entry name" value="FNR_nucleotide-bd"/>
</dbReference>
<evidence type="ECO:0000313" key="3">
    <source>
        <dbReference type="Proteomes" id="UP001499854"/>
    </source>
</evidence>
<dbReference type="PIRSF" id="PIRSF006816">
    <property type="entry name" value="Cyc3_hyd_g"/>
    <property type="match status" value="1"/>
</dbReference>
<keyword evidence="3" id="KW-1185">Reference proteome</keyword>
<dbReference type="PRINTS" id="PR00406">
    <property type="entry name" value="CYTB5RDTASE"/>
</dbReference>
<dbReference type="PANTHER" id="PTHR43513">
    <property type="entry name" value="DIHYDROOROTATE DEHYDROGENASE B (NAD(+)), ELECTRON TRANSFER SUBUNIT"/>
    <property type="match status" value="1"/>
</dbReference>
<evidence type="ECO:0000313" key="2">
    <source>
        <dbReference type="EMBL" id="GAA1971262.1"/>
    </source>
</evidence>
<dbReference type="PROSITE" id="PS51384">
    <property type="entry name" value="FAD_FR"/>
    <property type="match status" value="1"/>
</dbReference>
<sequence length="287" mass="30462">MVPRFYQVTSRREETRDTVTLELTAPSDPLGAFAPGQFAMLTVFGVGEAPISVSGLGGAADDDHRHRRPHHADADGLALRLTHTVRGVGAVTRALQAAELGQSIGVRGPFGTGWDVPSAAGHDVVVIAGGIGLAPLRPVVLAALAERRAYGRVVLLFGARSPSDLLYTGELESWRSRGVEVAVTVDRPEPGWRGHVGLVTSLIGPARLTADRAAVFLCGPEVMMKHTADALVASGVPPHRIRMSLERTMHCGAGWCGHCQLGPVLLCRDGPVAGYDEVCDLLRIREL</sequence>
<reference evidence="2 3" key="1">
    <citation type="journal article" date="2019" name="Int. J. Syst. Evol. Microbiol.">
        <title>The Global Catalogue of Microorganisms (GCM) 10K type strain sequencing project: providing services to taxonomists for standard genome sequencing and annotation.</title>
        <authorList>
            <consortium name="The Broad Institute Genomics Platform"/>
            <consortium name="The Broad Institute Genome Sequencing Center for Infectious Disease"/>
            <person name="Wu L."/>
            <person name="Ma J."/>
        </authorList>
    </citation>
    <scope>NUCLEOTIDE SEQUENCE [LARGE SCALE GENOMIC DNA]</scope>
    <source>
        <strain evidence="2 3">JCM 16013</strain>
    </source>
</reference>
<dbReference type="InterPro" id="IPR017927">
    <property type="entry name" value="FAD-bd_FR_type"/>
</dbReference>
<dbReference type="SUPFAM" id="SSF63380">
    <property type="entry name" value="Riboflavin synthase domain-like"/>
    <property type="match status" value="1"/>
</dbReference>
<dbReference type="Proteomes" id="UP001499854">
    <property type="component" value="Unassembled WGS sequence"/>
</dbReference>
<accession>A0ABN2RLN3</accession>
<dbReference type="InterPro" id="IPR017938">
    <property type="entry name" value="Riboflavin_synthase-like_b-brl"/>
</dbReference>
<dbReference type="Pfam" id="PF10418">
    <property type="entry name" value="DHODB_Fe-S_bind"/>
    <property type="match status" value="1"/>
</dbReference>
<dbReference type="PANTHER" id="PTHR43513:SF1">
    <property type="entry name" value="ANAEROBIC SULFITE REDUCTASE SUBUNIT B"/>
    <property type="match status" value="1"/>
</dbReference>
<comment type="caution">
    <text evidence="2">The sequence shown here is derived from an EMBL/GenBank/DDBJ whole genome shotgun (WGS) entry which is preliminary data.</text>
</comment>
<dbReference type="InterPro" id="IPR012165">
    <property type="entry name" value="Cyt_c3_hydrogenase_gsu"/>
</dbReference>
<dbReference type="InterPro" id="IPR019480">
    <property type="entry name" value="Dihydroorotate_DH_Fe-S-bd"/>
</dbReference>
<dbReference type="Pfam" id="PF00175">
    <property type="entry name" value="NAD_binding_1"/>
    <property type="match status" value="1"/>
</dbReference>
<dbReference type="CDD" id="cd06221">
    <property type="entry name" value="sulfite_reductase_like"/>
    <property type="match status" value="1"/>
</dbReference>
<dbReference type="Gene3D" id="3.40.50.80">
    <property type="entry name" value="Nucleotide-binding domain of ferredoxin-NADP reductase (FNR) module"/>
    <property type="match status" value="1"/>
</dbReference>
<dbReference type="RefSeq" id="WP_344658054.1">
    <property type="nucleotide sequence ID" value="NZ_BAAAQM010000017.1"/>
</dbReference>
<dbReference type="InterPro" id="IPR050353">
    <property type="entry name" value="PyrK_electron_transfer"/>
</dbReference>
<name>A0ABN2RLN3_9ACTN</name>
<dbReference type="InterPro" id="IPR001433">
    <property type="entry name" value="OxRdtase_FAD/NAD-bd"/>
</dbReference>
<organism evidence="2 3">
    <name type="scientific">Catenulispora subtropica</name>
    <dbReference type="NCBI Taxonomy" id="450798"/>
    <lineage>
        <taxon>Bacteria</taxon>
        <taxon>Bacillati</taxon>
        <taxon>Actinomycetota</taxon>
        <taxon>Actinomycetes</taxon>
        <taxon>Catenulisporales</taxon>
        <taxon>Catenulisporaceae</taxon>
        <taxon>Catenulispora</taxon>
    </lineage>
</organism>
<feature type="domain" description="FAD-binding FR-type" evidence="1">
    <location>
        <begin position="1"/>
        <end position="116"/>
    </location>
</feature>